<evidence type="ECO:0000313" key="3">
    <source>
        <dbReference type="Proteomes" id="UP000183071"/>
    </source>
</evidence>
<organism evidence="2 3">
    <name type="scientific">Polaribacter dokdonensis DSW-5</name>
    <dbReference type="NCBI Taxonomy" id="1300348"/>
    <lineage>
        <taxon>Bacteria</taxon>
        <taxon>Pseudomonadati</taxon>
        <taxon>Bacteroidota</taxon>
        <taxon>Flavobacteriia</taxon>
        <taxon>Flavobacteriales</taxon>
        <taxon>Flavobacteriaceae</taxon>
    </lineage>
</organism>
<gene>
    <name evidence="2" type="ORF">SAMN05444353_2511</name>
</gene>
<evidence type="ECO:0000313" key="2">
    <source>
        <dbReference type="EMBL" id="SEE58092.1"/>
    </source>
</evidence>
<keyword evidence="1" id="KW-1133">Transmembrane helix</keyword>
<keyword evidence="1" id="KW-0472">Membrane</keyword>
<keyword evidence="1" id="KW-0812">Transmembrane</keyword>
<dbReference type="EMBL" id="FNUE01000002">
    <property type="protein sequence ID" value="SEE58092.1"/>
    <property type="molecule type" value="Genomic_DNA"/>
</dbReference>
<evidence type="ECO:0000256" key="1">
    <source>
        <dbReference type="SAM" id="Phobius"/>
    </source>
</evidence>
<proteinExistence type="predicted"/>
<feature type="transmembrane region" description="Helical" evidence="1">
    <location>
        <begin position="6"/>
        <end position="24"/>
    </location>
</feature>
<comment type="caution">
    <text evidence="2">The sequence shown here is derived from an EMBL/GenBank/DDBJ whole genome shotgun (WGS) entry which is preliminary data.</text>
</comment>
<protein>
    <submittedName>
        <fullName evidence="2">Uncharacterized protein</fullName>
    </submittedName>
</protein>
<name>A0A1H5K014_9FLAO</name>
<keyword evidence="3" id="KW-1185">Reference proteome</keyword>
<reference evidence="2 3" key="1">
    <citation type="submission" date="2016-10" db="EMBL/GenBank/DDBJ databases">
        <authorList>
            <person name="Varghese N."/>
            <person name="Submissions S."/>
        </authorList>
    </citation>
    <scope>NUCLEOTIDE SEQUENCE [LARGE SCALE GENOMIC DNA]</scope>
    <source>
        <strain evidence="2 3">DSW-5</strain>
    </source>
</reference>
<sequence length="34" mass="3780">MLTENILIAGILIIILAYIAVAYGNKLYNSKIKK</sequence>
<accession>A0A1H5K014</accession>
<dbReference type="Proteomes" id="UP000183071">
    <property type="component" value="Unassembled WGS sequence"/>
</dbReference>